<protein>
    <submittedName>
        <fullName evidence="1">Uncharacterized protein</fullName>
    </submittedName>
</protein>
<comment type="caution">
    <text evidence="1">The sequence shown here is derived from an EMBL/GenBank/DDBJ whole genome shotgun (WGS) entry which is preliminary data.</text>
</comment>
<organism evidence="1 2">
    <name type="scientific">Butyricimonas virosa</name>
    <dbReference type="NCBI Taxonomy" id="544645"/>
    <lineage>
        <taxon>Bacteria</taxon>
        <taxon>Pseudomonadati</taxon>
        <taxon>Bacteroidota</taxon>
        <taxon>Bacteroidia</taxon>
        <taxon>Bacteroidales</taxon>
        <taxon>Odoribacteraceae</taxon>
        <taxon>Butyricimonas</taxon>
    </lineage>
</organism>
<dbReference type="RefSeq" id="WP_117774445.1">
    <property type="nucleotide sequence ID" value="NZ_QSCR01000001.1"/>
</dbReference>
<gene>
    <name evidence="1" type="ORF">DXA50_00165</name>
</gene>
<dbReference type="AlphaFoldDB" id="A0A413ITQ0"/>
<evidence type="ECO:0000313" key="1">
    <source>
        <dbReference type="EMBL" id="RGY21302.1"/>
    </source>
</evidence>
<accession>A0A413ITQ0</accession>
<dbReference type="OrthoDB" id="1099474at2"/>
<dbReference type="EMBL" id="QSCR01000001">
    <property type="protein sequence ID" value="RGY21302.1"/>
    <property type="molecule type" value="Genomic_DNA"/>
</dbReference>
<proteinExistence type="predicted"/>
<dbReference type="Proteomes" id="UP000286063">
    <property type="component" value="Unassembled WGS sequence"/>
</dbReference>
<name>A0A413ITQ0_9BACT</name>
<evidence type="ECO:0000313" key="2">
    <source>
        <dbReference type="Proteomes" id="UP000286063"/>
    </source>
</evidence>
<reference evidence="1 2" key="1">
    <citation type="submission" date="2018-08" db="EMBL/GenBank/DDBJ databases">
        <title>A genome reference for cultivated species of the human gut microbiota.</title>
        <authorList>
            <person name="Zou Y."/>
            <person name="Xue W."/>
            <person name="Luo G."/>
        </authorList>
    </citation>
    <scope>NUCLEOTIDE SEQUENCE [LARGE SCALE GENOMIC DNA]</scope>
    <source>
        <strain evidence="1 2">OF02-7</strain>
    </source>
</reference>
<sequence>MYTVRVTQLEKFRRYMDSVSPFDTEQSVIDTLSGEFKGNEYTWIGTAFHKIVEEGEKAWENGIVRTGGGDVKMNESQKNVAMAYRNSMPEAFHETRLNKVFQTRFGEVNISGCADIIHGNVIHDIKTKYSSPNQQEYIDSCQWRFYLEIFDANQFVFDLFHFMNYKKEVNGFDVSGLQLKVIEPIPCLRYEKMETDNRILLEDFMDWINTKQLYHLLNFKQNG</sequence>